<organism evidence="1">
    <name type="scientific">Psilocybe cubensis</name>
    <name type="common">Psychedelic mushroom</name>
    <name type="synonym">Stropharia cubensis</name>
    <dbReference type="NCBI Taxonomy" id="181762"/>
    <lineage>
        <taxon>Eukaryota</taxon>
        <taxon>Fungi</taxon>
        <taxon>Dikarya</taxon>
        <taxon>Basidiomycota</taxon>
        <taxon>Agaricomycotina</taxon>
        <taxon>Agaricomycetes</taxon>
        <taxon>Agaricomycetidae</taxon>
        <taxon>Agaricales</taxon>
        <taxon>Agaricineae</taxon>
        <taxon>Strophariaceae</taxon>
        <taxon>Psilocybe</taxon>
    </lineage>
</organism>
<comment type="caution">
    <text evidence="1">The sequence shown here is derived from an EMBL/GenBank/DDBJ whole genome shotgun (WGS) entry which is preliminary data.</text>
</comment>
<gene>
    <name evidence="1" type="ORF">JR316_007117</name>
</gene>
<sequence length="259" mass="28124">MASLIPSVLEVVASIDVTAPSVNEKSTSQSNNVGSNGSTSPIQTFFSSSSSDFIFPANMSFDYPSSNDPIVPLDLFPFHQESPSRSDKNMILPDGFGAFYGTGNEPNTVEFSVNSNSSQNLPSQPAFTEFPIARDHSDNPYAPSISSSMKLDSTHYRYAPEPMEVSVFDNPPQNLLSGFTPRKVKQRGKANLRLPTSSQKGVAADVILCVCQQRWVDGKRGPVETYTGPPKTPGRGYRSDLASRSVELWRQSMAASDAI</sequence>
<dbReference type="EMBL" id="JAFIQS010000006">
    <property type="protein sequence ID" value="KAG5168517.1"/>
    <property type="molecule type" value="Genomic_DNA"/>
</dbReference>
<proteinExistence type="predicted"/>
<accession>A0A8H7XWT8</accession>
<reference evidence="1" key="1">
    <citation type="submission" date="2021-02" db="EMBL/GenBank/DDBJ databases">
        <title>Psilocybe cubensis genome.</title>
        <authorList>
            <person name="Mckernan K.J."/>
            <person name="Crawford S."/>
            <person name="Trippe A."/>
            <person name="Kane L.T."/>
            <person name="Mclaughlin S."/>
        </authorList>
    </citation>
    <scope>NUCLEOTIDE SEQUENCE [LARGE SCALE GENOMIC DNA]</scope>
    <source>
        <strain evidence="1">MGC-MH-2018</strain>
    </source>
</reference>
<name>A0A8H7XWT8_PSICU</name>
<protein>
    <submittedName>
        <fullName evidence="1">Uncharacterized protein</fullName>
    </submittedName>
</protein>
<evidence type="ECO:0000313" key="1">
    <source>
        <dbReference type="EMBL" id="KAG5168517.1"/>
    </source>
</evidence>
<dbReference type="AlphaFoldDB" id="A0A8H7XWT8"/>